<name>A0A645JFV5_9ZZZZ</name>
<dbReference type="SMART" id="SM00028">
    <property type="entry name" value="TPR"/>
    <property type="match status" value="2"/>
</dbReference>
<dbReference type="SUPFAM" id="SSF48452">
    <property type="entry name" value="TPR-like"/>
    <property type="match status" value="1"/>
</dbReference>
<sequence length="97" mass="10860">MLGALNNIGIGYSVTDQQEKGKECFEKALALNESLEKSDSEDLDLLKSNFVLFSNYANLLKELGDSETAKEYLKKAEEIDAKLAEEDPEWDPSLDEL</sequence>
<evidence type="ECO:0000313" key="1">
    <source>
        <dbReference type="EMBL" id="MPN62575.1"/>
    </source>
</evidence>
<dbReference type="Gene3D" id="1.25.40.10">
    <property type="entry name" value="Tetratricopeptide repeat domain"/>
    <property type="match status" value="1"/>
</dbReference>
<comment type="caution">
    <text evidence="1">The sequence shown here is derived from an EMBL/GenBank/DDBJ whole genome shotgun (WGS) entry which is preliminary data.</text>
</comment>
<dbReference type="InterPro" id="IPR011990">
    <property type="entry name" value="TPR-like_helical_dom_sf"/>
</dbReference>
<proteinExistence type="predicted"/>
<protein>
    <recommendedName>
        <fullName evidence="2">Tetratricopeptide repeat protein</fullName>
    </recommendedName>
</protein>
<dbReference type="EMBL" id="VSSQ01140767">
    <property type="protein sequence ID" value="MPN62575.1"/>
    <property type="molecule type" value="Genomic_DNA"/>
</dbReference>
<gene>
    <name evidence="1" type="ORF">SDC9_210324</name>
</gene>
<dbReference type="InterPro" id="IPR019734">
    <property type="entry name" value="TPR_rpt"/>
</dbReference>
<evidence type="ECO:0008006" key="2">
    <source>
        <dbReference type="Google" id="ProtNLM"/>
    </source>
</evidence>
<organism evidence="1">
    <name type="scientific">bioreactor metagenome</name>
    <dbReference type="NCBI Taxonomy" id="1076179"/>
    <lineage>
        <taxon>unclassified sequences</taxon>
        <taxon>metagenomes</taxon>
        <taxon>ecological metagenomes</taxon>
    </lineage>
</organism>
<accession>A0A645JFV5</accession>
<dbReference type="Pfam" id="PF13181">
    <property type="entry name" value="TPR_8"/>
    <property type="match status" value="2"/>
</dbReference>
<dbReference type="AlphaFoldDB" id="A0A645JFV5"/>
<reference evidence="1" key="1">
    <citation type="submission" date="2019-08" db="EMBL/GenBank/DDBJ databases">
        <authorList>
            <person name="Kucharzyk K."/>
            <person name="Murdoch R.W."/>
            <person name="Higgins S."/>
            <person name="Loffler F."/>
        </authorList>
    </citation>
    <scope>NUCLEOTIDE SEQUENCE</scope>
</reference>